<dbReference type="OrthoDB" id="5519740at2759"/>
<dbReference type="EMBL" id="HE650824">
    <property type="protein sequence ID" value="CCF57896.1"/>
    <property type="molecule type" value="Genomic_DNA"/>
</dbReference>
<proteinExistence type="predicted"/>
<dbReference type="KEGG" id="kaf:KAFR_0D02490"/>
<gene>
    <name evidence="1" type="primary">KAFR0D02490</name>
    <name evidence="1" type="ORF">KAFR_0D02490</name>
</gene>
<dbReference type="GeneID" id="13885854"/>
<evidence type="ECO:0008006" key="3">
    <source>
        <dbReference type="Google" id="ProtNLM"/>
    </source>
</evidence>
<dbReference type="RefSeq" id="XP_003957031.1">
    <property type="nucleotide sequence ID" value="XM_003956982.1"/>
</dbReference>
<name>H2AU46_KAZAF</name>
<dbReference type="AlphaFoldDB" id="H2AU46"/>
<dbReference type="Proteomes" id="UP000005220">
    <property type="component" value="Chromosome 4"/>
</dbReference>
<evidence type="ECO:0000313" key="2">
    <source>
        <dbReference type="Proteomes" id="UP000005220"/>
    </source>
</evidence>
<dbReference type="InterPro" id="IPR011008">
    <property type="entry name" value="Dimeric_a/b-barrel"/>
</dbReference>
<evidence type="ECO:0000313" key="1">
    <source>
        <dbReference type="EMBL" id="CCF57896.1"/>
    </source>
</evidence>
<sequence length="107" mass="11831">MPEWIVNVQDKPEADRAPYNDRHLAALPGLFEKKVLVSAGALIGDNGKEVGSSFQVVAESKEDAINVIKNDIFAKEGVYNLDSFVCYRFLGIRSARTLEEAAAEFQK</sequence>
<protein>
    <recommendedName>
        <fullName evidence="3">YCII-related domain-containing protein</fullName>
    </recommendedName>
</protein>
<dbReference type="InParanoid" id="H2AU46"/>
<dbReference type="HOGENOM" id="CLU_110355_2_2_1"/>
<reference evidence="1 2" key="1">
    <citation type="journal article" date="2011" name="Proc. Natl. Acad. Sci. U.S.A.">
        <title>Evolutionary erosion of yeast sex chromosomes by mating-type switching accidents.</title>
        <authorList>
            <person name="Gordon J.L."/>
            <person name="Armisen D."/>
            <person name="Proux-Wera E."/>
            <person name="Oheigeartaigh S.S."/>
            <person name="Byrne K.P."/>
            <person name="Wolfe K.H."/>
        </authorList>
    </citation>
    <scope>NUCLEOTIDE SEQUENCE [LARGE SCALE GENOMIC DNA]</scope>
    <source>
        <strain evidence="2">ATCC 22294 / BCRC 22015 / CBS 2517 / CECT 1963 / NBRC 1671 / NRRL Y-8276</strain>
    </source>
</reference>
<dbReference type="eggNOG" id="ENOG502S4AZ">
    <property type="taxonomic scope" value="Eukaryota"/>
</dbReference>
<keyword evidence="2" id="KW-1185">Reference proteome</keyword>
<organism evidence="1 2">
    <name type="scientific">Kazachstania africana (strain ATCC 22294 / BCRC 22015 / CBS 2517 / CECT 1963 / NBRC 1671 / NRRL Y-8276)</name>
    <name type="common">Yeast</name>
    <name type="synonym">Kluyveromyces africanus</name>
    <dbReference type="NCBI Taxonomy" id="1071382"/>
    <lineage>
        <taxon>Eukaryota</taxon>
        <taxon>Fungi</taxon>
        <taxon>Dikarya</taxon>
        <taxon>Ascomycota</taxon>
        <taxon>Saccharomycotina</taxon>
        <taxon>Saccharomycetes</taxon>
        <taxon>Saccharomycetales</taxon>
        <taxon>Saccharomycetaceae</taxon>
        <taxon>Kazachstania</taxon>
    </lineage>
</organism>
<dbReference type="Gene3D" id="3.30.70.1060">
    <property type="entry name" value="Dimeric alpha+beta barrel"/>
    <property type="match status" value="1"/>
</dbReference>
<accession>H2AU46</accession>
<dbReference type="SUPFAM" id="SSF54909">
    <property type="entry name" value="Dimeric alpha+beta barrel"/>
    <property type="match status" value="1"/>
</dbReference>